<evidence type="ECO:0000313" key="2">
    <source>
        <dbReference type="EMBL" id="CEY61554.1"/>
    </source>
</evidence>
<keyword evidence="1" id="KW-1133">Transmembrane helix</keyword>
<dbReference type="Proteomes" id="UP000048179">
    <property type="component" value="Unassembled WGS sequence"/>
</dbReference>
<keyword evidence="1" id="KW-0472">Membrane</keyword>
<reference evidence="2 3" key="1">
    <citation type="submission" date="2015-03" db="EMBL/GenBank/DDBJ databases">
        <authorList>
            <consortium name="Pathogen Informatics"/>
        </authorList>
    </citation>
    <scope>NUCLEOTIDE SEQUENCE [LARGE SCALE GENOMIC DNA]</scope>
    <source>
        <strain evidence="2 3">SMRU737</strain>
    </source>
</reference>
<dbReference type="EMBL" id="CFGT01000009">
    <property type="protein sequence ID" value="CEY61554.1"/>
    <property type="molecule type" value="Genomic_DNA"/>
</dbReference>
<organism evidence="2 3">
    <name type="scientific">Streptococcus pseudopneumoniae</name>
    <dbReference type="NCBI Taxonomy" id="257758"/>
    <lineage>
        <taxon>Bacteria</taxon>
        <taxon>Bacillati</taxon>
        <taxon>Bacillota</taxon>
        <taxon>Bacilli</taxon>
        <taxon>Lactobacillales</taxon>
        <taxon>Streptococcaceae</taxon>
        <taxon>Streptococcus</taxon>
    </lineage>
</organism>
<name>A0A1S9ZR08_9STRE</name>
<feature type="transmembrane region" description="Helical" evidence="1">
    <location>
        <begin position="36"/>
        <end position="56"/>
    </location>
</feature>
<dbReference type="RefSeq" id="WP_000525455.1">
    <property type="nucleotide sequence ID" value="NZ_CFGT01000009.1"/>
</dbReference>
<dbReference type="AlphaFoldDB" id="A0A1S9ZR08"/>
<accession>A0A1S9ZR08</accession>
<evidence type="ECO:0000256" key="1">
    <source>
        <dbReference type="SAM" id="Phobius"/>
    </source>
</evidence>
<sequence length="67" mass="7673">MGMKIEKIFVIVFLAFLLISSVTFLAYDHVDEELKKLIIMINLIFLILTIAMIVYAKLKKDKGAVKL</sequence>
<evidence type="ECO:0000313" key="3">
    <source>
        <dbReference type="Proteomes" id="UP000048179"/>
    </source>
</evidence>
<gene>
    <name evidence="2" type="ORF">ERS020247_01168</name>
</gene>
<dbReference type="GeneID" id="45217589"/>
<proteinExistence type="predicted"/>
<keyword evidence="1" id="KW-0812">Transmembrane</keyword>
<dbReference type="OMA" id="MMIYPKL"/>
<protein>
    <submittedName>
        <fullName evidence="2">Uncharacterized protein</fullName>
    </submittedName>
</protein>
<accession>A0A2P0A0N6</accession>